<reference evidence="1" key="1">
    <citation type="journal article" date="2014" name="Int. J. Syst. Evol. Microbiol.">
        <title>Complete genome sequence of Corynebacterium casei LMG S-19264T (=DSM 44701T), isolated from a smear-ripened cheese.</title>
        <authorList>
            <consortium name="US DOE Joint Genome Institute (JGI-PGF)"/>
            <person name="Walter F."/>
            <person name="Albersmeier A."/>
            <person name="Kalinowski J."/>
            <person name="Ruckert C."/>
        </authorList>
    </citation>
    <scope>NUCLEOTIDE SEQUENCE</scope>
    <source>
        <strain evidence="1">CGMCC 4.7430</strain>
    </source>
</reference>
<sequence length="243" mass="25321">MSQAALNNAEWCDAMCRAHGLPGLFTLRAWTNPARTPPLYPDAVTLSPDATPDDVLSAIDTGPGASVKDSFATLDLRPAGFEVLIEATWLHRPAGPAAAGGDVTWQVVTDVETLRAWELACFEGDPQGLFTAPLLAEQGIAILAGVLSGDVRDVADFGTARTDNLGGIVCGSVLNATRAGDTVGVSNVFARPGHLDTAWAGTITQAAALFPGRPLVGYESDPAPAAEHGFTPAGPLRIWLKPR</sequence>
<dbReference type="AlphaFoldDB" id="A0A918EAF9"/>
<gene>
    <name evidence="1" type="ORF">GCM10012278_83720</name>
</gene>
<accession>A0A918EAF9</accession>
<reference evidence="1" key="2">
    <citation type="submission" date="2020-09" db="EMBL/GenBank/DDBJ databases">
        <authorList>
            <person name="Sun Q."/>
            <person name="Zhou Y."/>
        </authorList>
    </citation>
    <scope>NUCLEOTIDE SEQUENCE</scope>
    <source>
        <strain evidence="1">CGMCC 4.7430</strain>
    </source>
</reference>
<proteinExistence type="predicted"/>
<keyword evidence="2" id="KW-1185">Reference proteome</keyword>
<evidence type="ECO:0000313" key="2">
    <source>
        <dbReference type="Proteomes" id="UP000660745"/>
    </source>
</evidence>
<dbReference type="Proteomes" id="UP000660745">
    <property type="component" value="Unassembled WGS sequence"/>
</dbReference>
<evidence type="ECO:0000313" key="1">
    <source>
        <dbReference type="EMBL" id="GGP17134.1"/>
    </source>
</evidence>
<dbReference type="RefSeq" id="WP_189144333.1">
    <property type="nucleotide sequence ID" value="NZ_BMNK01000023.1"/>
</dbReference>
<comment type="caution">
    <text evidence="1">The sequence shown here is derived from an EMBL/GenBank/DDBJ whole genome shotgun (WGS) entry which is preliminary data.</text>
</comment>
<dbReference type="EMBL" id="BMNK01000023">
    <property type="protein sequence ID" value="GGP17134.1"/>
    <property type="molecule type" value="Genomic_DNA"/>
</dbReference>
<name>A0A918EAF9_9ACTN</name>
<protein>
    <submittedName>
        <fullName evidence="1">Uncharacterized protein</fullName>
    </submittedName>
</protein>
<organism evidence="1 2">
    <name type="scientific">Nonomuraea glycinis</name>
    <dbReference type="NCBI Taxonomy" id="2047744"/>
    <lineage>
        <taxon>Bacteria</taxon>
        <taxon>Bacillati</taxon>
        <taxon>Actinomycetota</taxon>
        <taxon>Actinomycetes</taxon>
        <taxon>Streptosporangiales</taxon>
        <taxon>Streptosporangiaceae</taxon>
        <taxon>Nonomuraea</taxon>
    </lineage>
</organism>